<evidence type="ECO:0000313" key="3">
    <source>
        <dbReference type="EMBL" id="SFW22280.1"/>
    </source>
</evidence>
<dbReference type="Proteomes" id="UP000183788">
    <property type="component" value="Unassembled WGS sequence"/>
</dbReference>
<keyword evidence="2" id="KW-0812">Transmembrane</keyword>
<feature type="transmembrane region" description="Helical" evidence="2">
    <location>
        <begin position="80"/>
        <end position="100"/>
    </location>
</feature>
<keyword evidence="2" id="KW-0472">Membrane</keyword>
<protein>
    <submittedName>
        <fullName evidence="3">Uncharacterized protein</fullName>
    </submittedName>
</protein>
<sequence length="120" mass="13504">MPPNNNSRNNNTTPNTQPVPLNEDIIRDIVSIQKSEVAIRQQEAAFRDQEIKLAHELSLKTLEAQKDYIMNAPKRSFKHMCLILGFIAFTIAVIAGIVIFCLCTQNKDIASRLIIHSSIT</sequence>
<name>A0A1K1MGL7_9BACT</name>
<proteinExistence type="predicted"/>
<reference evidence="3 4" key="1">
    <citation type="submission" date="2016-11" db="EMBL/GenBank/DDBJ databases">
        <authorList>
            <person name="Jaros S."/>
            <person name="Januszkiewicz K."/>
            <person name="Wedrychowicz H."/>
        </authorList>
    </citation>
    <scope>NUCLEOTIDE SEQUENCE [LARGE SCALE GENOMIC DNA]</scope>
    <source>
        <strain evidence="3 4">DSM 784</strain>
    </source>
</reference>
<evidence type="ECO:0000256" key="1">
    <source>
        <dbReference type="SAM" id="MobiDB-lite"/>
    </source>
</evidence>
<dbReference type="AlphaFoldDB" id="A0A1K1MGL7"/>
<keyword evidence="2" id="KW-1133">Transmembrane helix</keyword>
<evidence type="ECO:0000313" key="4">
    <source>
        <dbReference type="Proteomes" id="UP000183788"/>
    </source>
</evidence>
<evidence type="ECO:0000256" key="2">
    <source>
        <dbReference type="SAM" id="Phobius"/>
    </source>
</evidence>
<dbReference type="EMBL" id="FPIZ01000002">
    <property type="protein sequence ID" value="SFW22280.1"/>
    <property type="molecule type" value="Genomic_DNA"/>
</dbReference>
<feature type="region of interest" description="Disordered" evidence="1">
    <location>
        <begin position="1"/>
        <end position="20"/>
    </location>
</feature>
<gene>
    <name evidence="3" type="ORF">SAMN05661012_00558</name>
</gene>
<accession>A0A1K1MGL7</accession>
<organism evidence="3 4">
    <name type="scientific">Chitinophaga sancti</name>
    <dbReference type="NCBI Taxonomy" id="1004"/>
    <lineage>
        <taxon>Bacteria</taxon>
        <taxon>Pseudomonadati</taxon>
        <taxon>Bacteroidota</taxon>
        <taxon>Chitinophagia</taxon>
        <taxon>Chitinophagales</taxon>
        <taxon>Chitinophagaceae</taxon>
        <taxon>Chitinophaga</taxon>
    </lineage>
</organism>